<protein>
    <submittedName>
        <fullName evidence="1">Uncharacterized protein</fullName>
    </submittedName>
</protein>
<evidence type="ECO:0000313" key="2">
    <source>
        <dbReference type="Proteomes" id="UP001159641"/>
    </source>
</evidence>
<evidence type="ECO:0000313" key="1">
    <source>
        <dbReference type="EMBL" id="KAJ8779608.1"/>
    </source>
</evidence>
<proteinExistence type="predicted"/>
<dbReference type="AlphaFoldDB" id="A0AB34GK10"/>
<dbReference type="EMBL" id="JAIQCJ010002214">
    <property type="protein sequence ID" value="KAJ8779608.1"/>
    <property type="molecule type" value="Genomic_DNA"/>
</dbReference>
<dbReference type="Proteomes" id="UP001159641">
    <property type="component" value="Unassembled WGS sequence"/>
</dbReference>
<sequence>MTSMAIPSTSVVMVSGSLTFQPTVDPDVTDMDTTAPSQAVIFRSPPGFRVEQRHPAGLPVSITPPVPMVPCATPIFNHPFGLKTNPQPIFGTSDGQQRASLPGAPVFPSPPFMASAVIGASVGSTSDTKAMDTTPPSRAVIVQSAPSPSRTTTHCTPLFQVLGTHHPVVAMPQPVPRLSYLKRRPKDRPTLQAFLGPRSPVSGHIWG</sequence>
<reference evidence="1 2" key="1">
    <citation type="submission" date="2022-11" db="EMBL/GenBank/DDBJ databases">
        <title>Whole genome sequence of Eschrichtius robustus ER-17-0199.</title>
        <authorList>
            <person name="Bruniche-Olsen A."/>
            <person name="Black A.N."/>
            <person name="Fields C.J."/>
            <person name="Walden K."/>
            <person name="Dewoody J.A."/>
        </authorList>
    </citation>
    <scope>NUCLEOTIDE SEQUENCE [LARGE SCALE GENOMIC DNA]</scope>
    <source>
        <strain evidence="1">ER-17-0199</strain>
        <tissue evidence="1">Blubber</tissue>
    </source>
</reference>
<name>A0AB34GK10_ESCRO</name>
<organism evidence="1 2">
    <name type="scientific">Eschrichtius robustus</name>
    <name type="common">California gray whale</name>
    <name type="synonym">Eschrichtius gibbosus</name>
    <dbReference type="NCBI Taxonomy" id="9764"/>
    <lineage>
        <taxon>Eukaryota</taxon>
        <taxon>Metazoa</taxon>
        <taxon>Chordata</taxon>
        <taxon>Craniata</taxon>
        <taxon>Vertebrata</taxon>
        <taxon>Euteleostomi</taxon>
        <taxon>Mammalia</taxon>
        <taxon>Eutheria</taxon>
        <taxon>Laurasiatheria</taxon>
        <taxon>Artiodactyla</taxon>
        <taxon>Whippomorpha</taxon>
        <taxon>Cetacea</taxon>
        <taxon>Mysticeti</taxon>
        <taxon>Eschrichtiidae</taxon>
        <taxon>Eschrichtius</taxon>
    </lineage>
</organism>
<keyword evidence="2" id="KW-1185">Reference proteome</keyword>
<accession>A0AB34GK10</accession>
<gene>
    <name evidence="1" type="ORF">J1605_012492</name>
</gene>
<comment type="caution">
    <text evidence="1">The sequence shown here is derived from an EMBL/GenBank/DDBJ whole genome shotgun (WGS) entry which is preliminary data.</text>
</comment>